<organism evidence="6 7">
    <name type="scientific">Sphingopyxis witflariensis</name>
    <dbReference type="NCBI Taxonomy" id="173675"/>
    <lineage>
        <taxon>Bacteria</taxon>
        <taxon>Pseudomonadati</taxon>
        <taxon>Pseudomonadota</taxon>
        <taxon>Alphaproteobacteria</taxon>
        <taxon>Sphingomonadales</taxon>
        <taxon>Sphingomonadaceae</taxon>
        <taxon>Sphingopyxis</taxon>
    </lineage>
</organism>
<proteinExistence type="predicted"/>
<protein>
    <recommendedName>
        <fullName evidence="5">HTH araC/xylS-type domain-containing protein</fullName>
    </recommendedName>
</protein>
<evidence type="ECO:0000313" key="7">
    <source>
        <dbReference type="Proteomes" id="UP000197097"/>
    </source>
</evidence>
<feature type="domain" description="HTH araC/xylS-type" evidence="5">
    <location>
        <begin position="178"/>
        <end position="276"/>
    </location>
</feature>
<name>A0A246JT85_9SPHN</name>
<dbReference type="Pfam" id="PF12833">
    <property type="entry name" value="HTH_18"/>
    <property type="match status" value="1"/>
</dbReference>
<dbReference type="AlphaFoldDB" id="A0A246JT85"/>
<dbReference type="PROSITE" id="PS01124">
    <property type="entry name" value="HTH_ARAC_FAMILY_2"/>
    <property type="match status" value="1"/>
</dbReference>
<keyword evidence="7" id="KW-1185">Reference proteome</keyword>
<dbReference type="PANTHER" id="PTHR46796">
    <property type="entry name" value="HTH-TYPE TRANSCRIPTIONAL ACTIVATOR RHAS-RELATED"/>
    <property type="match status" value="1"/>
</dbReference>
<evidence type="ECO:0000259" key="5">
    <source>
        <dbReference type="PROSITE" id="PS01124"/>
    </source>
</evidence>
<keyword evidence="1" id="KW-0805">Transcription regulation</keyword>
<evidence type="ECO:0000313" key="6">
    <source>
        <dbReference type="EMBL" id="OWQ96235.1"/>
    </source>
</evidence>
<keyword evidence="2" id="KW-0238">DNA-binding</keyword>
<dbReference type="InterPro" id="IPR018060">
    <property type="entry name" value="HTH_AraC"/>
</dbReference>
<evidence type="ECO:0000256" key="3">
    <source>
        <dbReference type="ARBA" id="ARBA00023163"/>
    </source>
</evidence>
<evidence type="ECO:0000256" key="4">
    <source>
        <dbReference type="SAM" id="MobiDB-lite"/>
    </source>
</evidence>
<evidence type="ECO:0000256" key="1">
    <source>
        <dbReference type="ARBA" id="ARBA00023015"/>
    </source>
</evidence>
<dbReference type="Proteomes" id="UP000197097">
    <property type="component" value="Unassembled WGS sequence"/>
</dbReference>
<accession>A0A246JT85</accession>
<dbReference type="EMBL" id="NISJ01000006">
    <property type="protein sequence ID" value="OWQ96235.1"/>
    <property type="molecule type" value="Genomic_DNA"/>
</dbReference>
<comment type="caution">
    <text evidence="6">The sequence shown here is derived from an EMBL/GenBank/DDBJ whole genome shotgun (WGS) entry which is preliminary data.</text>
</comment>
<dbReference type="Gene3D" id="1.10.10.60">
    <property type="entry name" value="Homeodomain-like"/>
    <property type="match status" value="1"/>
</dbReference>
<dbReference type="PROSITE" id="PS00041">
    <property type="entry name" value="HTH_ARAC_FAMILY_1"/>
    <property type="match status" value="1"/>
</dbReference>
<dbReference type="InterPro" id="IPR050204">
    <property type="entry name" value="AraC_XylS_family_regulators"/>
</dbReference>
<feature type="region of interest" description="Disordered" evidence="4">
    <location>
        <begin position="1"/>
        <end position="28"/>
    </location>
</feature>
<sequence length="287" mass="30915">MMERGGRFRKGRDSRLSDSPRVSHSAAMQTGGLKAAYVEERIDGPASWTIERDDHALILHEAGSYQRLETWLDGRRTSLGSPLSGEIWFAPAGQQYRGAAQGGAVGYIAVDIPSDRLTVGPGAGALAGYRDRGMAALVRALLAGDIDAAGALVAALADLMERRGPSRPVPPAMTRRIDALRAAIEDRLDTHLTVEDMAVEAGMSVNSLIVHFARATGRTPAQYVLHQRLRRACRYLDSLPVSVTEIALATGFSSHAHLCSAFRAKLGMSPGEWRRRGDSVLMTTRGA</sequence>
<dbReference type="PANTHER" id="PTHR46796:SF6">
    <property type="entry name" value="ARAC SUBFAMILY"/>
    <property type="match status" value="1"/>
</dbReference>
<gene>
    <name evidence="6" type="ORF">CDQ91_11985</name>
</gene>
<dbReference type="GO" id="GO:0043565">
    <property type="term" value="F:sequence-specific DNA binding"/>
    <property type="evidence" value="ECO:0007669"/>
    <property type="project" value="InterPro"/>
</dbReference>
<reference evidence="6 7" key="1">
    <citation type="journal article" date="2002" name="Int. J. Syst. Evol. Microbiol.">
        <title>Sphingopyxis witflariensis sp. nov., isolated from activated sludge.</title>
        <authorList>
            <person name="Kampfer P."/>
            <person name="Witzenberger R."/>
            <person name="Denner E.B."/>
            <person name="Busse H.J."/>
            <person name="Neef A."/>
        </authorList>
    </citation>
    <scope>NUCLEOTIDE SEQUENCE [LARGE SCALE GENOMIC DNA]</scope>
    <source>
        <strain evidence="6 7">DSM 14551</strain>
    </source>
</reference>
<dbReference type="InterPro" id="IPR018062">
    <property type="entry name" value="HTH_AraC-typ_CS"/>
</dbReference>
<dbReference type="SMART" id="SM00342">
    <property type="entry name" value="HTH_ARAC"/>
    <property type="match status" value="1"/>
</dbReference>
<evidence type="ECO:0000256" key="2">
    <source>
        <dbReference type="ARBA" id="ARBA00023125"/>
    </source>
</evidence>
<keyword evidence="3" id="KW-0804">Transcription</keyword>
<dbReference type="SUPFAM" id="SSF46689">
    <property type="entry name" value="Homeodomain-like"/>
    <property type="match status" value="2"/>
</dbReference>
<dbReference type="InterPro" id="IPR009057">
    <property type="entry name" value="Homeodomain-like_sf"/>
</dbReference>
<feature type="compositionally biased region" description="Basic and acidic residues" evidence="4">
    <location>
        <begin position="1"/>
        <end position="18"/>
    </location>
</feature>
<dbReference type="GO" id="GO:0003700">
    <property type="term" value="F:DNA-binding transcription factor activity"/>
    <property type="evidence" value="ECO:0007669"/>
    <property type="project" value="InterPro"/>
</dbReference>